<dbReference type="InterPro" id="IPR024409">
    <property type="entry name" value="DUF3833"/>
</dbReference>
<dbReference type="AlphaFoldDB" id="A0A1M5VQU3"/>
<proteinExistence type="predicted"/>
<reference evidence="2 3" key="1">
    <citation type="submission" date="2016-11" db="EMBL/GenBank/DDBJ databases">
        <authorList>
            <person name="Jaros S."/>
            <person name="Januszkiewicz K."/>
            <person name="Wedrychowicz H."/>
        </authorList>
    </citation>
    <scope>NUCLEOTIDE SEQUENCE [LARGE SCALE GENOMIC DNA]</scope>
    <source>
        <strain evidence="2 3">DSM 16917</strain>
    </source>
</reference>
<dbReference type="EMBL" id="FQXG01000004">
    <property type="protein sequence ID" value="SHH77651.1"/>
    <property type="molecule type" value="Genomic_DNA"/>
</dbReference>
<accession>A0A1M5VQU3</accession>
<evidence type="ECO:0000313" key="3">
    <source>
        <dbReference type="Proteomes" id="UP000184268"/>
    </source>
</evidence>
<gene>
    <name evidence="2" type="ORF">SAMN02745129_2930</name>
</gene>
<dbReference type="PROSITE" id="PS51257">
    <property type="entry name" value="PROKAR_LIPOPROTEIN"/>
    <property type="match status" value="1"/>
</dbReference>
<dbReference type="Pfam" id="PF12915">
    <property type="entry name" value="DUF3833"/>
    <property type="match status" value="1"/>
</dbReference>
<evidence type="ECO:0000256" key="1">
    <source>
        <dbReference type="SAM" id="SignalP"/>
    </source>
</evidence>
<organism evidence="2 3">
    <name type="scientific">Ferrimonas marina</name>
    <dbReference type="NCBI Taxonomy" id="299255"/>
    <lineage>
        <taxon>Bacteria</taxon>
        <taxon>Pseudomonadati</taxon>
        <taxon>Pseudomonadota</taxon>
        <taxon>Gammaproteobacteria</taxon>
        <taxon>Alteromonadales</taxon>
        <taxon>Ferrimonadaceae</taxon>
        <taxon>Ferrimonas</taxon>
    </lineage>
</organism>
<dbReference type="Proteomes" id="UP000184268">
    <property type="component" value="Unassembled WGS sequence"/>
</dbReference>
<dbReference type="OrthoDB" id="5296954at2"/>
<sequence length="178" mass="19970">MRWWLIAFVLLLTACSSNTMESYRGQTPELVLEQFFNGPLVATGMVQDRSGTVTRRFTVTMTGTWQDDTGVLDETFYWDDGEESKRIWTLTALGDGRYQGRADDVVGVAEGSAVGPALNWRYQLELPEEQGGWVITFDDTMVLVTEDELLNVAVMTKWGFEVGRVTLTIRKVDAASLL</sequence>
<feature type="signal peptide" evidence="1">
    <location>
        <begin position="1"/>
        <end position="19"/>
    </location>
</feature>
<evidence type="ECO:0000313" key="2">
    <source>
        <dbReference type="EMBL" id="SHH77651.1"/>
    </source>
</evidence>
<evidence type="ECO:0008006" key="4">
    <source>
        <dbReference type="Google" id="ProtNLM"/>
    </source>
</evidence>
<dbReference type="STRING" id="299255.SAMN02745129_2930"/>
<protein>
    <recommendedName>
        <fullName evidence="4">DUF3833 domain-containing protein</fullName>
    </recommendedName>
</protein>
<keyword evidence="1" id="KW-0732">Signal</keyword>
<dbReference type="RefSeq" id="WP_067657049.1">
    <property type="nucleotide sequence ID" value="NZ_FQXG01000004.1"/>
</dbReference>
<name>A0A1M5VQU3_9GAMM</name>
<keyword evidence="3" id="KW-1185">Reference proteome</keyword>
<feature type="chain" id="PRO_5009914488" description="DUF3833 domain-containing protein" evidence="1">
    <location>
        <begin position="20"/>
        <end position="178"/>
    </location>
</feature>